<sequence length="194" mass="21336">MEHILHQSQANQVHKELQDTMAQLDAIRHEIRNISIMNPTPMTRRIIEDSGSMPPNDVHVDKGSTTLDHSHKAIDRIQKNMEEASSSVQLQCQAAAYARLAESPGVKDKCFRASDALSSRQQEIFESLPKAGQTMVLPVSAESAGLLPKCKEFTGSDVVLEAILEADVAHHAKEFFKQPEAPAFSSGPVLNVQK</sequence>
<reference evidence="1" key="1">
    <citation type="submission" date="2010-04" db="EMBL/GenBank/DDBJ databases">
        <authorList>
            <person name="Reid K.E."/>
            <person name="Liao N."/>
            <person name="Chan S."/>
            <person name="Docking R."/>
            <person name="Taylor G."/>
            <person name="Moore R."/>
            <person name="Mayo M."/>
            <person name="Munro S."/>
            <person name="King J."/>
            <person name="Yanchuk A."/>
            <person name="Holt R."/>
            <person name="Jones S."/>
            <person name="Marra M."/>
            <person name="Ritland C.E."/>
            <person name="Ritland K."/>
            <person name="Bohlmann J."/>
        </authorList>
    </citation>
    <scope>NUCLEOTIDE SEQUENCE</scope>
    <source>
        <tissue evidence="1">Buds collected with no treatment. Collection October 2007</tissue>
    </source>
</reference>
<dbReference type="PANTHER" id="PTHR35512:SF1">
    <property type="entry name" value="OS11G0550900 PROTEIN"/>
    <property type="match status" value="1"/>
</dbReference>
<organism evidence="1">
    <name type="scientific">Picea sitchensis</name>
    <name type="common">Sitka spruce</name>
    <name type="synonym">Pinus sitchensis</name>
    <dbReference type="NCBI Taxonomy" id="3332"/>
    <lineage>
        <taxon>Eukaryota</taxon>
        <taxon>Viridiplantae</taxon>
        <taxon>Streptophyta</taxon>
        <taxon>Embryophyta</taxon>
        <taxon>Tracheophyta</taxon>
        <taxon>Spermatophyta</taxon>
        <taxon>Pinopsida</taxon>
        <taxon>Pinidae</taxon>
        <taxon>Conifers I</taxon>
        <taxon>Pinales</taxon>
        <taxon>Pinaceae</taxon>
        <taxon>Picea</taxon>
    </lineage>
</organism>
<proteinExistence type="evidence at transcript level"/>
<name>D5A8L0_PICSI</name>
<dbReference type="AlphaFoldDB" id="D5A8L0"/>
<dbReference type="EMBL" id="BT122505">
    <property type="protein sequence ID" value="ADE75879.1"/>
    <property type="molecule type" value="mRNA"/>
</dbReference>
<evidence type="ECO:0000313" key="1">
    <source>
        <dbReference type="EMBL" id="ADE75879.1"/>
    </source>
</evidence>
<dbReference type="PANTHER" id="PTHR35512">
    <property type="entry name" value="OS11G0550900 PROTEIN"/>
    <property type="match status" value="1"/>
</dbReference>
<protein>
    <submittedName>
        <fullName evidence="1">Uncharacterized protein</fullName>
    </submittedName>
</protein>
<accession>D5A8L0</accession>